<reference evidence="2 3" key="1">
    <citation type="journal article" date="2018" name="Evol. Lett.">
        <title>Horizontal gene cluster transfer increased hallucinogenic mushroom diversity.</title>
        <authorList>
            <person name="Reynolds H.T."/>
            <person name="Vijayakumar V."/>
            <person name="Gluck-Thaler E."/>
            <person name="Korotkin H.B."/>
            <person name="Matheny P.B."/>
            <person name="Slot J.C."/>
        </authorList>
    </citation>
    <scope>NUCLEOTIDE SEQUENCE [LARGE SCALE GENOMIC DNA]</scope>
    <source>
        <strain evidence="2 3">2629</strain>
    </source>
</reference>
<feature type="chain" id="PRO_5019520568" evidence="1">
    <location>
        <begin position="21"/>
        <end position="189"/>
    </location>
</feature>
<keyword evidence="1" id="KW-0732">Signal</keyword>
<keyword evidence="3" id="KW-1185">Reference proteome</keyword>
<dbReference type="AlphaFoldDB" id="A0A409VXI5"/>
<protein>
    <submittedName>
        <fullName evidence="2">Uncharacterized protein</fullName>
    </submittedName>
</protein>
<evidence type="ECO:0000256" key="1">
    <source>
        <dbReference type="SAM" id="SignalP"/>
    </source>
</evidence>
<dbReference type="InParanoid" id="A0A409VXI5"/>
<dbReference type="OrthoDB" id="2934406at2759"/>
<evidence type="ECO:0000313" key="2">
    <source>
        <dbReference type="EMBL" id="PPQ70992.1"/>
    </source>
</evidence>
<sequence>MKSSSAFFSTIALCATSAFASFPGSTFGLVYNTPWHNGQVPASGHLTTFKTCPAHTELSTTISYKLPDLGAFFTVSGVTATLNNACSNHGIGVLAPLDPPVEGLDYALQWTTQPLSSLPEGTITSGFSLGPSPAFDELQNSHLGQGTWKLVRPEHSDHRRYILGWSHSVEGGIPVILNKIASTNVTCST</sequence>
<dbReference type="EMBL" id="NHTK01005932">
    <property type="protein sequence ID" value="PPQ70992.1"/>
    <property type="molecule type" value="Genomic_DNA"/>
</dbReference>
<proteinExistence type="predicted"/>
<feature type="signal peptide" evidence="1">
    <location>
        <begin position="1"/>
        <end position="20"/>
    </location>
</feature>
<gene>
    <name evidence="2" type="ORF">CVT24_009946</name>
</gene>
<accession>A0A409VXI5</accession>
<organism evidence="2 3">
    <name type="scientific">Panaeolus cyanescens</name>
    <dbReference type="NCBI Taxonomy" id="181874"/>
    <lineage>
        <taxon>Eukaryota</taxon>
        <taxon>Fungi</taxon>
        <taxon>Dikarya</taxon>
        <taxon>Basidiomycota</taxon>
        <taxon>Agaricomycotina</taxon>
        <taxon>Agaricomycetes</taxon>
        <taxon>Agaricomycetidae</taxon>
        <taxon>Agaricales</taxon>
        <taxon>Agaricineae</taxon>
        <taxon>Galeropsidaceae</taxon>
        <taxon>Panaeolus</taxon>
    </lineage>
</organism>
<comment type="caution">
    <text evidence="2">The sequence shown here is derived from an EMBL/GenBank/DDBJ whole genome shotgun (WGS) entry which is preliminary data.</text>
</comment>
<dbReference type="Proteomes" id="UP000284842">
    <property type="component" value="Unassembled WGS sequence"/>
</dbReference>
<name>A0A409VXI5_9AGAR</name>
<evidence type="ECO:0000313" key="3">
    <source>
        <dbReference type="Proteomes" id="UP000284842"/>
    </source>
</evidence>